<name>A0A8B7YCG6_ACAPL</name>
<comment type="subcellular location">
    <subcellularLocation>
        <location evidence="1">Membrane</location>
        <topology evidence="1">Multi-pass membrane protein</topology>
    </subcellularLocation>
</comment>
<keyword evidence="4" id="KW-0653">Protein transport</keyword>
<keyword evidence="5 8" id="KW-1133">Transmembrane helix</keyword>
<organism evidence="9 10">
    <name type="scientific">Acanthaster planci</name>
    <name type="common">Crown-of-thorns starfish</name>
    <dbReference type="NCBI Taxonomy" id="133434"/>
    <lineage>
        <taxon>Eukaryota</taxon>
        <taxon>Metazoa</taxon>
        <taxon>Echinodermata</taxon>
        <taxon>Eleutherozoa</taxon>
        <taxon>Asterozoa</taxon>
        <taxon>Asteroidea</taxon>
        <taxon>Valvatacea</taxon>
        <taxon>Valvatida</taxon>
        <taxon>Acanthasteridae</taxon>
        <taxon>Acanthaster</taxon>
    </lineage>
</organism>
<dbReference type="GeneID" id="110978976"/>
<evidence type="ECO:0000313" key="10">
    <source>
        <dbReference type="RefSeq" id="XP_022090070.1"/>
    </source>
</evidence>
<evidence type="ECO:0000256" key="4">
    <source>
        <dbReference type="ARBA" id="ARBA00022856"/>
    </source>
</evidence>
<feature type="transmembrane region" description="Helical" evidence="8">
    <location>
        <begin position="113"/>
        <end position="134"/>
    </location>
</feature>
<evidence type="ECO:0000256" key="5">
    <source>
        <dbReference type="ARBA" id="ARBA00022989"/>
    </source>
</evidence>
<dbReference type="Pfam" id="PF00854">
    <property type="entry name" value="PTR2"/>
    <property type="match status" value="1"/>
</dbReference>
<feature type="transmembrane region" description="Helical" evidence="8">
    <location>
        <begin position="223"/>
        <end position="241"/>
    </location>
</feature>
<evidence type="ECO:0000313" key="9">
    <source>
        <dbReference type="Proteomes" id="UP000694845"/>
    </source>
</evidence>
<keyword evidence="4" id="KW-0571">Peptide transport</keyword>
<dbReference type="Proteomes" id="UP000694845">
    <property type="component" value="Unplaced"/>
</dbReference>
<evidence type="ECO:0000256" key="2">
    <source>
        <dbReference type="ARBA" id="ARBA00005982"/>
    </source>
</evidence>
<feature type="transmembrane region" description="Helical" evidence="8">
    <location>
        <begin position="305"/>
        <end position="323"/>
    </location>
</feature>
<gene>
    <name evidence="10" type="primary">LOC110978976</name>
</gene>
<keyword evidence="9" id="KW-1185">Reference proteome</keyword>
<evidence type="ECO:0000256" key="7">
    <source>
        <dbReference type="SAM" id="MobiDB-lite"/>
    </source>
</evidence>
<keyword evidence="6 8" id="KW-0472">Membrane</keyword>
<feature type="transmembrane region" description="Helical" evidence="8">
    <location>
        <begin position="196"/>
        <end position="216"/>
    </location>
</feature>
<keyword evidence="3 8" id="KW-0812">Transmembrane</keyword>
<dbReference type="AlphaFoldDB" id="A0A8B7YCG6"/>
<feature type="region of interest" description="Disordered" evidence="7">
    <location>
        <begin position="1"/>
        <end position="20"/>
    </location>
</feature>
<dbReference type="RefSeq" id="XP_022090070.1">
    <property type="nucleotide sequence ID" value="XM_022234378.1"/>
</dbReference>
<feature type="transmembrane region" description="Helical" evidence="8">
    <location>
        <begin position="88"/>
        <end position="107"/>
    </location>
</feature>
<dbReference type="GO" id="GO:0015833">
    <property type="term" value="P:peptide transport"/>
    <property type="evidence" value="ECO:0007669"/>
    <property type="project" value="UniProtKB-KW"/>
</dbReference>
<feature type="transmembrane region" description="Helical" evidence="8">
    <location>
        <begin position="344"/>
        <end position="366"/>
    </location>
</feature>
<feature type="transmembrane region" description="Helical" evidence="8">
    <location>
        <begin position="514"/>
        <end position="534"/>
    </location>
</feature>
<reference evidence="10" key="1">
    <citation type="submission" date="2025-08" db="UniProtKB">
        <authorList>
            <consortium name="RefSeq"/>
        </authorList>
    </citation>
    <scope>IDENTIFICATION</scope>
</reference>
<accession>A0A8B7YCG6</accession>
<evidence type="ECO:0000256" key="6">
    <source>
        <dbReference type="ARBA" id="ARBA00023136"/>
    </source>
</evidence>
<dbReference type="SUPFAM" id="SSF103473">
    <property type="entry name" value="MFS general substrate transporter"/>
    <property type="match status" value="1"/>
</dbReference>
<dbReference type="GO" id="GO:0022857">
    <property type="term" value="F:transmembrane transporter activity"/>
    <property type="evidence" value="ECO:0007669"/>
    <property type="project" value="InterPro"/>
</dbReference>
<feature type="transmembrane region" description="Helical" evidence="8">
    <location>
        <begin position="470"/>
        <end position="494"/>
    </location>
</feature>
<dbReference type="InterPro" id="IPR036259">
    <property type="entry name" value="MFS_trans_sf"/>
</dbReference>
<dbReference type="OrthoDB" id="8904098at2759"/>
<dbReference type="InterPro" id="IPR000109">
    <property type="entry name" value="POT_fam"/>
</dbReference>
<dbReference type="Gene3D" id="1.20.1250.20">
    <property type="entry name" value="MFS general substrate transporter like domains"/>
    <property type="match status" value="1"/>
</dbReference>
<comment type="similarity">
    <text evidence="2">Belongs to the major facilitator superfamily. Proton-dependent oligopeptide transporter (POT/PTR) (TC 2.A.17) family.</text>
</comment>
<sequence>MANKSPEGINKPMKVSAKDGSAEKSETAFVDLPAPTESFGFQRDRLGVVLCILVCELCERLTYYSIAGNLVLYCTNSLKFSSADATTISLIFTGTSYFLPVLGGWIADTVSGKFNAILGAALIYCIGTTLLPLISIDYTKYGPHLGLSTGQQRGFFLFGIAIIAVGTGGIKSNVGPFGAQQLDDKGEGAVKTFFNWFYWFINVGSAVAFSAVVYVQQEIGFDVGFAIPACALVVAIIMLLIGRKWYRMRPPEGSVFTTVAKIIWEAIIRGRKPGARKDKRTSWLDSAKQSFGGHFPDVKVNEVKSLGRILPVFAVIIFYWTVYNQMSTTYLLQGERMRIVYNNFTIPVAAINLFDIVIILVLIPFVDRVFYPFMAKLGYPLSSLRRIGIGMVLAVLSMVIAAGIEFARKANIEEYGYFKQELANKAFNASELSIFAQIPQYTLIGASEVFTSITGLEFAYSQSPKAMQGVVMGLFLLTSGLGSYIGSLLVVVVNAITSEDEWIPDEINYGHLEYFFFLLAVIMTINFVCFLLIARGYVYVKDAELILLPETDDESSRRSSLAGGNRRNNQKDTTPLLMNDDVAPTSFTIN</sequence>
<evidence type="ECO:0000256" key="8">
    <source>
        <dbReference type="SAM" id="Phobius"/>
    </source>
</evidence>
<evidence type="ECO:0000256" key="1">
    <source>
        <dbReference type="ARBA" id="ARBA00004141"/>
    </source>
</evidence>
<keyword evidence="4" id="KW-0813">Transport</keyword>
<dbReference type="OMA" id="YVLYAQM"/>
<proteinExistence type="inferred from homology"/>
<dbReference type="KEGG" id="aplc:110978976"/>
<protein>
    <submittedName>
        <fullName evidence="10">Solute carrier family 15 member 4-like</fullName>
    </submittedName>
</protein>
<feature type="region of interest" description="Disordered" evidence="7">
    <location>
        <begin position="555"/>
        <end position="590"/>
    </location>
</feature>
<feature type="transmembrane region" description="Helical" evidence="8">
    <location>
        <begin position="155"/>
        <end position="176"/>
    </location>
</feature>
<dbReference type="PANTHER" id="PTHR11654">
    <property type="entry name" value="OLIGOPEPTIDE TRANSPORTER-RELATED"/>
    <property type="match status" value="1"/>
</dbReference>
<evidence type="ECO:0000256" key="3">
    <source>
        <dbReference type="ARBA" id="ARBA00022692"/>
    </source>
</evidence>
<dbReference type="GO" id="GO:0016020">
    <property type="term" value="C:membrane"/>
    <property type="evidence" value="ECO:0007669"/>
    <property type="project" value="UniProtKB-SubCell"/>
</dbReference>
<feature type="transmembrane region" description="Helical" evidence="8">
    <location>
        <begin position="386"/>
        <end position="407"/>
    </location>
</feature>